<dbReference type="GeneID" id="113717907"/>
<evidence type="ECO:0008006" key="4">
    <source>
        <dbReference type="Google" id="ProtNLM"/>
    </source>
</evidence>
<evidence type="ECO:0000313" key="2">
    <source>
        <dbReference type="Proteomes" id="UP001652660"/>
    </source>
</evidence>
<keyword evidence="1" id="KW-0175">Coiled coil</keyword>
<dbReference type="AlphaFoldDB" id="A0A6P6V9A8"/>
<proteinExistence type="predicted"/>
<accession>A0A6P6V9A8</accession>
<organism evidence="2 3">
    <name type="scientific">Coffea arabica</name>
    <name type="common">Arabian coffee</name>
    <dbReference type="NCBI Taxonomy" id="13443"/>
    <lineage>
        <taxon>Eukaryota</taxon>
        <taxon>Viridiplantae</taxon>
        <taxon>Streptophyta</taxon>
        <taxon>Embryophyta</taxon>
        <taxon>Tracheophyta</taxon>
        <taxon>Spermatophyta</taxon>
        <taxon>Magnoliopsida</taxon>
        <taxon>eudicotyledons</taxon>
        <taxon>Gunneridae</taxon>
        <taxon>Pentapetalae</taxon>
        <taxon>asterids</taxon>
        <taxon>lamiids</taxon>
        <taxon>Gentianales</taxon>
        <taxon>Rubiaceae</taxon>
        <taxon>Ixoroideae</taxon>
        <taxon>Gardenieae complex</taxon>
        <taxon>Bertiereae - Coffeeae clade</taxon>
        <taxon>Coffeeae</taxon>
        <taxon>Coffea</taxon>
    </lineage>
</organism>
<dbReference type="PANTHER" id="PTHR33116:SF86">
    <property type="entry name" value="REVERSE TRANSCRIPTASE DOMAIN-CONTAINING PROTEIN"/>
    <property type="match status" value="1"/>
</dbReference>
<keyword evidence="2" id="KW-1185">Reference proteome</keyword>
<dbReference type="RefSeq" id="XP_027098552.2">
    <property type="nucleotide sequence ID" value="XM_027242751.2"/>
</dbReference>
<reference evidence="2" key="1">
    <citation type="journal article" date="2025" name="Foods">
        <title>Unveiling the Microbial Signatures of Arabica Coffee Cherries: Insights into Ripeness Specific Diversity, Functional Traits, and Implications for Quality and Safety.</title>
        <authorList>
            <consortium name="RefSeq"/>
            <person name="Tenea G.N."/>
            <person name="Cifuentes V."/>
            <person name="Reyes P."/>
            <person name="Cevallos-Vallejos M."/>
        </authorList>
    </citation>
    <scope>NUCLEOTIDE SEQUENCE [LARGE SCALE GENOMIC DNA]</scope>
</reference>
<gene>
    <name evidence="3" type="primary">LOC113717907</name>
</gene>
<feature type="coiled-coil region" evidence="1">
    <location>
        <begin position="68"/>
        <end position="110"/>
    </location>
</feature>
<evidence type="ECO:0000313" key="3">
    <source>
        <dbReference type="RefSeq" id="XP_027098552.2"/>
    </source>
</evidence>
<evidence type="ECO:0000256" key="1">
    <source>
        <dbReference type="SAM" id="Coils"/>
    </source>
</evidence>
<sequence length="372" mass="43263">MLLLDTDSKGMKWKRRFYFDGNWVKYKEVGELISREWRKQQNGSRFLKLHQKIKSCRVALLNWNRQRDTNAKKEIMELKQKLAEVQGDRYANKNGKMRDLKKKLEEAYKREEVFWGQKTRIKWLKEGDKNTKYFHASVAERRRRNNISSLQKGDGTWCESEQEIENEINGYFQELLTSSNPQQVDSILGGIPLVITNQMNAMLVRPVSEIEVRKVVFSLHPNKAPGPDDDALIFCRANKEEADKVMKLLEVYGKALGQVINAEKSYVFFSKNTRDEVKAEILDILGGMKEARQSKYLGLPLVIERPKKQVFNYIRERVINRMCGSKERLLSNVGKVVLLKSVILVLPAYAMSCCKLPKGLCVDICREMAKFW</sequence>
<dbReference type="PANTHER" id="PTHR33116">
    <property type="entry name" value="REVERSE TRANSCRIPTASE ZINC-BINDING DOMAIN-CONTAINING PROTEIN-RELATED-RELATED"/>
    <property type="match status" value="1"/>
</dbReference>
<protein>
    <recommendedName>
        <fullName evidence="4">Reverse transcriptase domain-containing protein</fullName>
    </recommendedName>
</protein>
<reference evidence="3" key="2">
    <citation type="submission" date="2025-08" db="UniProtKB">
        <authorList>
            <consortium name="RefSeq"/>
        </authorList>
    </citation>
    <scope>IDENTIFICATION</scope>
    <source>
        <tissue evidence="3">Leaves</tissue>
    </source>
</reference>
<name>A0A6P6V9A8_COFAR</name>
<dbReference type="Proteomes" id="UP001652660">
    <property type="component" value="Chromosome 11e"/>
</dbReference>
<dbReference type="OrthoDB" id="1194564at2759"/>